<dbReference type="CDD" id="cd08829">
    <property type="entry name" value="SPFH_paraslipin"/>
    <property type="match status" value="1"/>
</dbReference>
<feature type="chain" id="PRO_5035237440" description="Band 7 domain-containing protein" evidence="2">
    <location>
        <begin position="20"/>
        <end position="332"/>
    </location>
</feature>
<dbReference type="PANTHER" id="PTHR43327:SF10">
    <property type="entry name" value="STOMATIN-LIKE PROTEIN 2, MITOCHONDRIAL"/>
    <property type="match status" value="1"/>
</dbReference>
<comment type="similarity">
    <text evidence="1">Belongs to the band 7/mec-2 family.</text>
</comment>
<reference evidence="4" key="1">
    <citation type="submission" date="2021-11" db="EMBL/GenBank/DDBJ databases">
        <authorList>
            <consortium name="Genoscope - CEA"/>
            <person name="William W."/>
        </authorList>
    </citation>
    <scope>NUCLEOTIDE SEQUENCE</scope>
</reference>
<dbReference type="FunFam" id="3.30.479.30:FF:000004">
    <property type="entry name" value="Putative membrane protease family, stomatin"/>
    <property type="match status" value="1"/>
</dbReference>
<dbReference type="InterPro" id="IPR001972">
    <property type="entry name" value="Stomatin_HflK_fam"/>
</dbReference>
<dbReference type="GO" id="GO:0005886">
    <property type="term" value="C:plasma membrane"/>
    <property type="evidence" value="ECO:0007669"/>
    <property type="project" value="UniProtKB-ARBA"/>
</dbReference>
<evidence type="ECO:0000313" key="4">
    <source>
        <dbReference type="EMBL" id="CAH0365255.1"/>
    </source>
</evidence>
<dbReference type="PANTHER" id="PTHR43327">
    <property type="entry name" value="STOMATIN-LIKE PROTEIN 2, MITOCHONDRIAL"/>
    <property type="match status" value="1"/>
</dbReference>
<evidence type="ECO:0000313" key="5">
    <source>
        <dbReference type="Proteomes" id="UP000789595"/>
    </source>
</evidence>
<keyword evidence="2" id="KW-0732">Signal</keyword>
<sequence length="332" mass="34460">MHSLLTAVLLASSLQETAGEAWGPAPTPLPELGLKGTALLGGTVLGCSALAGSFAFVRQGEACLIERLGRYKRTLTAGLHPKLPFIESVAAYSSIRERVLDVPAQRCITKDNAPLSADAVVFYRITDLTKAKYAIDDYRLGVSNLVLTQLRSEIGQLTLDETFTAREQLNAILLREANAVSRAWGVEVLRVEVRDILPSPEIISAMELQMAAERRKRAAVLESEGKREAAVNAATGRRDAVVLAAEGERARLTAEATGMAEALASIGSALAGARGDAAAALLVARAKIAADLALATSTNAKVIVSGGGGGAADAAAVAGATLGLGRDVPVVN</sequence>
<dbReference type="SMART" id="SM00244">
    <property type="entry name" value="PHB"/>
    <property type="match status" value="1"/>
</dbReference>
<comment type="caution">
    <text evidence="4">The sequence shown here is derived from an EMBL/GenBank/DDBJ whole genome shotgun (WGS) entry which is preliminary data.</text>
</comment>
<dbReference type="Proteomes" id="UP000789595">
    <property type="component" value="Unassembled WGS sequence"/>
</dbReference>
<dbReference type="InterPro" id="IPR001107">
    <property type="entry name" value="Band_7"/>
</dbReference>
<dbReference type="PRINTS" id="PR00721">
    <property type="entry name" value="STOMATIN"/>
</dbReference>
<protein>
    <recommendedName>
        <fullName evidence="3">Band 7 domain-containing protein</fullName>
    </recommendedName>
</protein>
<keyword evidence="5" id="KW-1185">Reference proteome</keyword>
<organism evidence="4 5">
    <name type="scientific">Pelagomonas calceolata</name>
    <dbReference type="NCBI Taxonomy" id="35677"/>
    <lineage>
        <taxon>Eukaryota</taxon>
        <taxon>Sar</taxon>
        <taxon>Stramenopiles</taxon>
        <taxon>Ochrophyta</taxon>
        <taxon>Pelagophyceae</taxon>
        <taxon>Pelagomonadales</taxon>
        <taxon>Pelagomonadaceae</taxon>
        <taxon>Pelagomonas</taxon>
    </lineage>
</organism>
<evidence type="ECO:0000256" key="2">
    <source>
        <dbReference type="SAM" id="SignalP"/>
    </source>
</evidence>
<dbReference type="GO" id="GO:0098552">
    <property type="term" value="C:side of membrane"/>
    <property type="evidence" value="ECO:0007669"/>
    <property type="project" value="UniProtKB-ARBA"/>
</dbReference>
<dbReference type="AlphaFoldDB" id="A0A8J2S7B2"/>
<dbReference type="InterPro" id="IPR036013">
    <property type="entry name" value="Band_7/SPFH_dom_sf"/>
</dbReference>
<evidence type="ECO:0000259" key="3">
    <source>
        <dbReference type="SMART" id="SM00244"/>
    </source>
</evidence>
<proteinExistence type="inferred from homology"/>
<dbReference type="Pfam" id="PF01145">
    <property type="entry name" value="Band_7"/>
    <property type="match status" value="1"/>
</dbReference>
<dbReference type="OrthoDB" id="434619at2759"/>
<dbReference type="Gene3D" id="3.30.479.30">
    <property type="entry name" value="Band 7 domain"/>
    <property type="match status" value="1"/>
</dbReference>
<evidence type="ECO:0000256" key="1">
    <source>
        <dbReference type="ARBA" id="ARBA00008164"/>
    </source>
</evidence>
<feature type="signal peptide" evidence="2">
    <location>
        <begin position="1"/>
        <end position="19"/>
    </location>
</feature>
<name>A0A8J2S7B2_9STRA</name>
<feature type="domain" description="Band 7" evidence="3">
    <location>
        <begin position="52"/>
        <end position="210"/>
    </location>
</feature>
<gene>
    <name evidence="4" type="ORF">PECAL_1P16830</name>
</gene>
<dbReference type="EMBL" id="CAKKNE010000001">
    <property type="protein sequence ID" value="CAH0365255.1"/>
    <property type="molecule type" value="Genomic_DNA"/>
</dbReference>
<accession>A0A8J2S7B2</accession>
<dbReference type="InterPro" id="IPR050710">
    <property type="entry name" value="Band7/mec-2_domain"/>
</dbReference>
<dbReference type="SUPFAM" id="SSF117892">
    <property type="entry name" value="Band 7/SPFH domain"/>
    <property type="match status" value="1"/>
</dbReference>